<comment type="caution">
    <text evidence="2">The sequence shown here is derived from an EMBL/GenBank/DDBJ whole genome shotgun (WGS) entry which is preliminary data.</text>
</comment>
<gene>
    <name evidence="2" type="ORF">HMPREF0645_0270</name>
</gene>
<accession>D1PTI5</accession>
<proteinExistence type="predicted"/>
<feature type="transmembrane region" description="Helical" evidence="1">
    <location>
        <begin position="7"/>
        <end position="28"/>
    </location>
</feature>
<dbReference type="EMBL" id="ACKS01000016">
    <property type="protein sequence ID" value="EFA45305.1"/>
    <property type="molecule type" value="Genomic_DNA"/>
</dbReference>
<feature type="transmembrane region" description="Helical" evidence="1">
    <location>
        <begin position="34"/>
        <end position="51"/>
    </location>
</feature>
<sequence>MKLPYSIFAPIIFLFAFFLALAAIDWIRGESVDWWGHLITSVIATGGILLLKKLEAIHNKRNS</sequence>
<evidence type="ECO:0000313" key="2">
    <source>
        <dbReference type="EMBL" id="EFA45305.1"/>
    </source>
</evidence>
<dbReference type="Proteomes" id="UP000003160">
    <property type="component" value="Unassembled WGS sequence"/>
</dbReference>
<reference evidence="2 3" key="1">
    <citation type="submission" date="2009-10" db="EMBL/GenBank/DDBJ databases">
        <authorList>
            <person name="Qin X."/>
            <person name="Bachman B."/>
            <person name="Battles P."/>
            <person name="Bell A."/>
            <person name="Bess C."/>
            <person name="Bickham C."/>
            <person name="Chaboub L."/>
            <person name="Chen D."/>
            <person name="Coyle M."/>
            <person name="Deiros D.R."/>
            <person name="Dinh H."/>
            <person name="Forbes L."/>
            <person name="Fowler G."/>
            <person name="Francisco L."/>
            <person name="Fu Q."/>
            <person name="Gubbala S."/>
            <person name="Hale W."/>
            <person name="Han Y."/>
            <person name="Hemphill L."/>
            <person name="Highlander S.K."/>
            <person name="Hirani K."/>
            <person name="Hogues M."/>
            <person name="Jackson L."/>
            <person name="Jakkamsetti A."/>
            <person name="Javaid M."/>
            <person name="Jiang H."/>
            <person name="Korchina V."/>
            <person name="Kovar C."/>
            <person name="Lara F."/>
            <person name="Lee S."/>
            <person name="Mata R."/>
            <person name="Mathew T."/>
            <person name="Moen C."/>
            <person name="Morales K."/>
            <person name="Munidasa M."/>
            <person name="Nazareth L."/>
            <person name="Ngo R."/>
            <person name="Nguyen L."/>
            <person name="Okwuonu G."/>
            <person name="Ongeri F."/>
            <person name="Patil S."/>
            <person name="Petrosino J."/>
            <person name="Pham C."/>
            <person name="Pham P."/>
            <person name="Pu L.-L."/>
            <person name="Puazo M."/>
            <person name="Raj R."/>
            <person name="Reid J."/>
            <person name="Rouhana J."/>
            <person name="Saada N."/>
            <person name="Shang Y."/>
            <person name="Simmons D."/>
            <person name="Thornton R."/>
            <person name="Warren J."/>
            <person name="Weissenberger G."/>
            <person name="Zhang J."/>
            <person name="Zhang L."/>
            <person name="Zhou C."/>
            <person name="Zhu D."/>
            <person name="Muzny D."/>
            <person name="Worley K."/>
            <person name="Gibbs R."/>
        </authorList>
    </citation>
    <scope>NUCLEOTIDE SEQUENCE [LARGE SCALE GENOMIC DNA]</scope>
    <source>
        <strain evidence="2 3">DSM 17361</strain>
    </source>
</reference>
<organism evidence="2 3">
    <name type="scientific">Hallella bergensis DSM 17361</name>
    <dbReference type="NCBI Taxonomy" id="585502"/>
    <lineage>
        <taxon>Bacteria</taxon>
        <taxon>Pseudomonadati</taxon>
        <taxon>Bacteroidota</taxon>
        <taxon>Bacteroidia</taxon>
        <taxon>Bacteroidales</taxon>
        <taxon>Prevotellaceae</taxon>
        <taxon>Hallella</taxon>
    </lineage>
</organism>
<dbReference type="AlphaFoldDB" id="D1PTI5"/>
<protein>
    <submittedName>
        <fullName evidence="2">Uncharacterized protein</fullName>
    </submittedName>
</protein>
<keyword evidence="1" id="KW-0472">Membrane</keyword>
<evidence type="ECO:0000313" key="3">
    <source>
        <dbReference type="Proteomes" id="UP000003160"/>
    </source>
</evidence>
<keyword evidence="1" id="KW-1133">Transmembrane helix</keyword>
<name>D1PTI5_9BACT</name>
<dbReference type="HOGENOM" id="CLU_2882099_0_0_10"/>
<keyword evidence="1" id="KW-0812">Transmembrane</keyword>
<keyword evidence="3" id="KW-1185">Reference proteome</keyword>
<evidence type="ECO:0000256" key="1">
    <source>
        <dbReference type="SAM" id="Phobius"/>
    </source>
</evidence>